<evidence type="ECO:0000256" key="2">
    <source>
        <dbReference type="ARBA" id="ARBA00023125"/>
    </source>
</evidence>
<dbReference type="InterPro" id="IPR009057">
    <property type="entry name" value="Homeodomain-like_sf"/>
</dbReference>
<dbReference type="PANTHER" id="PTHR46796">
    <property type="entry name" value="HTH-TYPE TRANSCRIPTIONAL ACTIVATOR RHAS-RELATED"/>
    <property type="match status" value="1"/>
</dbReference>
<dbReference type="SMART" id="SM00342">
    <property type="entry name" value="HTH_ARAC"/>
    <property type="match status" value="1"/>
</dbReference>
<dbReference type="PANTHER" id="PTHR46796:SF12">
    <property type="entry name" value="HTH-TYPE DNA-BINDING TRANSCRIPTIONAL ACTIVATOR EUTR"/>
    <property type="match status" value="1"/>
</dbReference>
<keyword evidence="6" id="KW-1185">Reference proteome</keyword>
<keyword evidence="2" id="KW-0238">DNA-binding</keyword>
<proteinExistence type="predicted"/>
<dbReference type="InterPro" id="IPR050204">
    <property type="entry name" value="AraC_XylS_family_regulators"/>
</dbReference>
<dbReference type="RefSeq" id="WP_212846779.1">
    <property type="nucleotide sequence ID" value="NZ_AP023356.1"/>
</dbReference>
<evidence type="ECO:0000313" key="5">
    <source>
        <dbReference type="EMBL" id="BCJ47707.1"/>
    </source>
</evidence>
<dbReference type="PROSITE" id="PS01124">
    <property type="entry name" value="HTH_ARAC_FAMILY_2"/>
    <property type="match status" value="1"/>
</dbReference>
<keyword evidence="1" id="KW-0805">Transcription regulation</keyword>
<dbReference type="InterPro" id="IPR018060">
    <property type="entry name" value="HTH_AraC"/>
</dbReference>
<reference evidence="5 6" key="1">
    <citation type="submission" date="2020-08" db="EMBL/GenBank/DDBJ databases">
        <title>Whole genome shotgun sequence of Actinoplanes ianthinogenes NBRC 13996.</title>
        <authorList>
            <person name="Komaki H."/>
            <person name="Tamura T."/>
        </authorList>
    </citation>
    <scope>NUCLEOTIDE SEQUENCE [LARGE SCALE GENOMIC DNA]</scope>
    <source>
        <strain evidence="5 6">NBRC 13996</strain>
    </source>
</reference>
<evidence type="ECO:0000313" key="6">
    <source>
        <dbReference type="Proteomes" id="UP000676967"/>
    </source>
</evidence>
<name>A0ABN6CRF3_9ACTN</name>
<feature type="domain" description="HTH araC/xylS-type" evidence="4">
    <location>
        <begin position="210"/>
        <end position="311"/>
    </location>
</feature>
<evidence type="ECO:0000256" key="3">
    <source>
        <dbReference type="ARBA" id="ARBA00023163"/>
    </source>
</evidence>
<dbReference type="SUPFAM" id="SSF46689">
    <property type="entry name" value="Homeodomain-like"/>
    <property type="match status" value="1"/>
</dbReference>
<accession>A0ABN6CRF3</accession>
<dbReference type="Pfam" id="PF12833">
    <property type="entry name" value="HTH_18"/>
    <property type="match status" value="1"/>
</dbReference>
<dbReference type="Gene3D" id="1.10.10.60">
    <property type="entry name" value="Homeodomain-like"/>
    <property type="match status" value="1"/>
</dbReference>
<evidence type="ECO:0000259" key="4">
    <source>
        <dbReference type="PROSITE" id="PS01124"/>
    </source>
</evidence>
<organism evidence="5 6">
    <name type="scientific">Actinoplanes ianthinogenes</name>
    <dbReference type="NCBI Taxonomy" id="122358"/>
    <lineage>
        <taxon>Bacteria</taxon>
        <taxon>Bacillati</taxon>
        <taxon>Actinomycetota</taxon>
        <taxon>Actinomycetes</taxon>
        <taxon>Micromonosporales</taxon>
        <taxon>Micromonosporaceae</taxon>
        <taxon>Actinoplanes</taxon>
    </lineage>
</organism>
<gene>
    <name evidence="5" type="ORF">Aiant_83640</name>
</gene>
<keyword evidence="3" id="KW-0804">Transcription</keyword>
<dbReference type="EMBL" id="AP023356">
    <property type="protein sequence ID" value="BCJ47707.1"/>
    <property type="molecule type" value="Genomic_DNA"/>
</dbReference>
<dbReference type="Proteomes" id="UP000676967">
    <property type="component" value="Chromosome"/>
</dbReference>
<sequence length="311" mass="34319">MAAVYAETFDSQDLDQVEEFVSRIYSKMRIGAVGEHTRARINRRALSPEVGFDDLDYSFDIGYAAEPPDLLIICDVVSETIRSGDDTFGPGDQFLISRPGLPYAGMAHSPRLRFTLLDPALLARTATPDGRPVRLLGHRPISGRAQSQLRRAIAYVRDEVMAAPCGPMTPLMISTASQLLAASVLHTYPNTAMGETTRIDRRDAGRGALRRAVAFVENNPELDLTVADIARAAGVTPRALQLIFRRELDTTPMAHLRRIRLDRAHHQLRAATAGGRETVAAIAVRWGFTPARFARQYLAAYGQLPSRTLRE</sequence>
<evidence type="ECO:0000256" key="1">
    <source>
        <dbReference type="ARBA" id="ARBA00023015"/>
    </source>
</evidence>
<protein>
    <recommendedName>
        <fullName evidence="4">HTH araC/xylS-type domain-containing protein</fullName>
    </recommendedName>
</protein>